<protein>
    <submittedName>
        <fullName evidence="3">Uncharacterized protein</fullName>
    </submittedName>
</protein>
<sequence length="261" mass="27501">MVRALFFVPLACWILATRSRRARPRTGLILAAILAVELVVSFLAWPLRYCRDSVEVLLMLTGLAVLTAGLVADRRSAAGPAVRTRAGEIFTVLGCAGGLLGVLWMVAIDSGIVDGPGGHGGAQPPVPNANQLLPLPAGLEVRSDSIRCAYTLSGPFCTRTFAVGSTDGTPDADVAARVLRHLHDAHGVTLPQTGGGFEGRLWGRCRTVGWWLDRRDESVRVFDATPGPPPEGATAVPHRGAGAPRNAATTVEFSLHRDGCG</sequence>
<evidence type="ECO:0000256" key="1">
    <source>
        <dbReference type="SAM" id="MobiDB-lite"/>
    </source>
</evidence>
<keyword evidence="4" id="KW-1185">Reference proteome</keyword>
<reference evidence="3 4" key="1">
    <citation type="submission" date="2019-10" db="EMBL/GenBank/DDBJ databases">
        <title>Nocardia macrotermitis sp. nov. and Nocardia aurantia sp. nov., isolated from the gut of fungus growing-termite Macrotermes natalensis.</title>
        <authorList>
            <person name="Benndorf R."/>
            <person name="Schwitalla J."/>
            <person name="Martin K."/>
            <person name="De Beer W."/>
            <person name="Kaster A.-K."/>
            <person name="Vollmers J."/>
            <person name="Poulsen M."/>
            <person name="Beemelmanns C."/>
        </authorList>
    </citation>
    <scope>NUCLEOTIDE SEQUENCE [LARGE SCALE GENOMIC DNA]</scope>
    <source>
        <strain evidence="3 4">RB56</strain>
    </source>
</reference>
<dbReference type="AlphaFoldDB" id="A0A7K0DU35"/>
<proteinExistence type="predicted"/>
<accession>A0A7K0DU35</accession>
<dbReference type="RefSeq" id="WP_153345871.1">
    <property type="nucleotide sequence ID" value="NZ_WEGI01000010.1"/>
</dbReference>
<dbReference type="EMBL" id="WEGI01000010">
    <property type="protein sequence ID" value="MQY29271.1"/>
    <property type="molecule type" value="Genomic_DNA"/>
</dbReference>
<feature type="transmembrane region" description="Helical" evidence="2">
    <location>
        <begin position="84"/>
        <end position="106"/>
    </location>
</feature>
<name>A0A7K0DU35_9NOCA</name>
<keyword evidence="2" id="KW-0472">Membrane</keyword>
<keyword evidence="2" id="KW-0812">Transmembrane</keyword>
<keyword evidence="2" id="KW-1133">Transmembrane helix</keyword>
<evidence type="ECO:0000313" key="3">
    <source>
        <dbReference type="EMBL" id="MQY29271.1"/>
    </source>
</evidence>
<feature type="region of interest" description="Disordered" evidence="1">
    <location>
        <begin position="225"/>
        <end position="245"/>
    </location>
</feature>
<gene>
    <name evidence="3" type="ORF">NRB56_48610</name>
</gene>
<evidence type="ECO:0000256" key="2">
    <source>
        <dbReference type="SAM" id="Phobius"/>
    </source>
</evidence>
<dbReference type="Proteomes" id="UP000431401">
    <property type="component" value="Unassembled WGS sequence"/>
</dbReference>
<feature type="transmembrane region" description="Helical" evidence="2">
    <location>
        <begin position="29"/>
        <end position="47"/>
    </location>
</feature>
<organism evidence="3 4">
    <name type="scientific">Nocardia aurantia</name>
    <dbReference type="NCBI Taxonomy" id="2585199"/>
    <lineage>
        <taxon>Bacteria</taxon>
        <taxon>Bacillati</taxon>
        <taxon>Actinomycetota</taxon>
        <taxon>Actinomycetes</taxon>
        <taxon>Mycobacteriales</taxon>
        <taxon>Nocardiaceae</taxon>
        <taxon>Nocardia</taxon>
    </lineage>
</organism>
<feature type="transmembrane region" description="Helical" evidence="2">
    <location>
        <begin position="54"/>
        <end position="72"/>
    </location>
</feature>
<dbReference type="OrthoDB" id="4542383at2"/>
<evidence type="ECO:0000313" key="4">
    <source>
        <dbReference type="Proteomes" id="UP000431401"/>
    </source>
</evidence>
<comment type="caution">
    <text evidence="3">The sequence shown here is derived from an EMBL/GenBank/DDBJ whole genome shotgun (WGS) entry which is preliminary data.</text>
</comment>